<dbReference type="Proteomes" id="UP000749559">
    <property type="component" value="Unassembled WGS sequence"/>
</dbReference>
<dbReference type="PROSITE" id="PS51406">
    <property type="entry name" value="FIBRINOGEN_C_2"/>
    <property type="match status" value="1"/>
</dbReference>
<dbReference type="PANTHER" id="PTHR19143">
    <property type="entry name" value="FIBRINOGEN/TENASCIN/ANGIOPOEITIN"/>
    <property type="match status" value="1"/>
</dbReference>
<dbReference type="InterPro" id="IPR002181">
    <property type="entry name" value="Fibrinogen_a/b/g_C_dom"/>
</dbReference>
<reference evidence="4" key="1">
    <citation type="submission" date="2022-03" db="EMBL/GenBank/DDBJ databases">
        <authorList>
            <person name="Martin C."/>
        </authorList>
    </citation>
    <scope>NUCLEOTIDE SEQUENCE</scope>
</reference>
<gene>
    <name evidence="4" type="ORF">OFUS_LOCUS22531</name>
</gene>
<evidence type="ECO:0000313" key="4">
    <source>
        <dbReference type="EMBL" id="CAH1798380.1"/>
    </source>
</evidence>
<dbReference type="AlphaFoldDB" id="A0A8S4PYR7"/>
<keyword evidence="1" id="KW-0175">Coiled coil</keyword>
<dbReference type="SUPFAM" id="SSF56496">
    <property type="entry name" value="Fibrinogen C-terminal domain-like"/>
    <property type="match status" value="1"/>
</dbReference>
<evidence type="ECO:0000256" key="1">
    <source>
        <dbReference type="SAM" id="Coils"/>
    </source>
</evidence>
<dbReference type="Pfam" id="PF00147">
    <property type="entry name" value="Fibrinogen_C"/>
    <property type="match status" value="1"/>
</dbReference>
<comment type="caution">
    <text evidence="4">The sequence shown here is derived from an EMBL/GenBank/DDBJ whole genome shotgun (WGS) entry which is preliminary data.</text>
</comment>
<organism evidence="4 5">
    <name type="scientific">Owenia fusiformis</name>
    <name type="common">Polychaete worm</name>
    <dbReference type="NCBI Taxonomy" id="6347"/>
    <lineage>
        <taxon>Eukaryota</taxon>
        <taxon>Metazoa</taxon>
        <taxon>Spiralia</taxon>
        <taxon>Lophotrochozoa</taxon>
        <taxon>Annelida</taxon>
        <taxon>Polychaeta</taxon>
        <taxon>Sedentaria</taxon>
        <taxon>Canalipalpata</taxon>
        <taxon>Sabellida</taxon>
        <taxon>Oweniida</taxon>
        <taxon>Oweniidae</taxon>
        <taxon>Owenia</taxon>
    </lineage>
</organism>
<dbReference type="GO" id="GO:0005615">
    <property type="term" value="C:extracellular space"/>
    <property type="evidence" value="ECO:0007669"/>
    <property type="project" value="TreeGrafter"/>
</dbReference>
<feature type="coiled-coil region" evidence="1">
    <location>
        <begin position="45"/>
        <end position="79"/>
    </location>
</feature>
<proteinExistence type="predicted"/>
<evidence type="ECO:0000256" key="2">
    <source>
        <dbReference type="SAM" id="SignalP"/>
    </source>
</evidence>
<dbReference type="InterPro" id="IPR050373">
    <property type="entry name" value="Fibrinogen_C-term_domain"/>
</dbReference>
<sequence length="312" mass="36062">MRMNNSIGKLFLTVSLMFYIIQDNNAEGGTIGKKNCKKQDLWEMRDTITGDVTTLKEEVSNLREEVSKLKKEVSTCANKPDTKCDSAELREDIQKILATVMVPDCKNQQDGRVNIRTTDRIFQTQCINGWLVFAQRFDGSVDFYRNWADYKNGFGQINGEYFLGFNNILSILKQGSYKLRIEITTWPDQGNVTKYAEYSTFDLAGESEQYRITVSGYSGTAGDGMAYSNNAKFTTRDQDRDTWSSGNCATREFGAWWYKFCTYANLYGPYMSSSQCDVRARCMYWYKWPQSIGHPDNFGYSFREIRMMIRRV</sequence>
<dbReference type="InterPro" id="IPR036056">
    <property type="entry name" value="Fibrinogen-like_C"/>
</dbReference>
<dbReference type="OrthoDB" id="6273946at2759"/>
<dbReference type="Gene3D" id="3.90.215.10">
    <property type="entry name" value="Gamma Fibrinogen, chain A, domain 1"/>
    <property type="match status" value="1"/>
</dbReference>
<dbReference type="InterPro" id="IPR014716">
    <property type="entry name" value="Fibrinogen_a/b/g_C_1"/>
</dbReference>
<keyword evidence="5" id="KW-1185">Reference proteome</keyword>
<feature type="domain" description="Fibrinogen C-terminal" evidence="3">
    <location>
        <begin position="96"/>
        <end position="312"/>
    </location>
</feature>
<evidence type="ECO:0000259" key="3">
    <source>
        <dbReference type="PROSITE" id="PS51406"/>
    </source>
</evidence>
<accession>A0A8S4PYR7</accession>
<feature type="chain" id="PRO_5035883512" description="Fibrinogen C-terminal domain-containing protein" evidence="2">
    <location>
        <begin position="27"/>
        <end position="312"/>
    </location>
</feature>
<protein>
    <recommendedName>
        <fullName evidence="3">Fibrinogen C-terminal domain-containing protein</fullName>
    </recommendedName>
</protein>
<dbReference type="Gene3D" id="1.20.5.170">
    <property type="match status" value="1"/>
</dbReference>
<dbReference type="CDD" id="cd00087">
    <property type="entry name" value="FReD"/>
    <property type="match status" value="1"/>
</dbReference>
<evidence type="ECO:0000313" key="5">
    <source>
        <dbReference type="Proteomes" id="UP000749559"/>
    </source>
</evidence>
<feature type="signal peptide" evidence="2">
    <location>
        <begin position="1"/>
        <end position="26"/>
    </location>
</feature>
<keyword evidence="2" id="KW-0732">Signal</keyword>
<dbReference type="SMART" id="SM00186">
    <property type="entry name" value="FBG"/>
    <property type="match status" value="1"/>
</dbReference>
<dbReference type="EMBL" id="CAIIXF020000011">
    <property type="protein sequence ID" value="CAH1798380.1"/>
    <property type="molecule type" value="Genomic_DNA"/>
</dbReference>
<name>A0A8S4PYR7_OWEFU</name>